<protein>
    <submittedName>
        <fullName evidence="1">Uncharacterized protein</fullName>
    </submittedName>
</protein>
<proteinExistence type="predicted"/>
<accession>A0A0G4J065</accession>
<dbReference type="EMBL" id="CDSF01000106">
    <property type="protein sequence ID" value="CEP01023.1"/>
    <property type="molecule type" value="Genomic_DNA"/>
</dbReference>
<dbReference type="STRING" id="37360.A0A0G4J065"/>
<sequence>MWMERWETIYETQPDLVEIVTWNDYAESSYIGPQAPMIYSSECPPATNYSHDAYLELTRYFSTRWKTGAYPVIGREKLFIFYRTHSKNAVPMADPYNPNPVNNSQVIDDMLYVATMLYTSAMLTMNSGSNTSTVRAPTGFSIFSLGQDQGLQSAVLKRNGDVILSVVGDLPFSNHIVYRNFNVYSKFVQADQCVLAANTAT</sequence>
<dbReference type="Gene3D" id="3.20.20.80">
    <property type="entry name" value="Glycosidases"/>
    <property type="match status" value="1"/>
</dbReference>
<feature type="non-terminal residue" evidence="1">
    <location>
        <position position="201"/>
    </location>
</feature>
<reference evidence="1 2" key="1">
    <citation type="submission" date="2015-02" db="EMBL/GenBank/DDBJ databases">
        <authorList>
            <person name="Chooi Y.-H."/>
        </authorList>
    </citation>
    <scope>NUCLEOTIDE SEQUENCE [LARGE SCALE GENOMIC DNA]</scope>
    <source>
        <strain evidence="1">E3</strain>
    </source>
</reference>
<gene>
    <name evidence="1" type="ORF">PBRA_008335</name>
</gene>
<dbReference type="AlphaFoldDB" id="A0A0G4J065"/>
<dbReference type="OrthoDB" id="3257981at2759"/>
<dbReference type="Pfam" id="PF03659">
    <property type="entry name" value="Glyco_hydro_71"/>
    <property type="match status" value="1"/>
</dbReference>
<dbReference type="Proteomes" id="UP000039324">
    <property type="component" value="Unassembled WGS sequence"/>
</dbReference>
<name>A0A0G4J065_PLABS</name>
<keyword evidence="2" id="KW-1185">Reference proteome</keyword>
<dbReference type="InterPro" id="IPR005197">
    <property type="entry name" value="Glyco_hydro_71"/>
</dbReference>
<evidence type="ECO:0000313" key="1">
    <source>
        <dbReference type="EMBL" id="CEP01023.1"/>
    </source>
</evidence>
<evidence type="ECO:0000313" key="2">
    <source>
        <dbReference type="Proteomes" id="UP000039324"/>
    </source>
</evidence>
<dbReference type="GO" id="GO:0051118">
    <property type="term" value="F:glucan endo-1,3-alpha-glucosidase activity"/>
    <property type="evidence" value="ECO:0007669"/>
    <property type="project" value="InterPro"/>
</dbReference>
<organism evidence="1 2">
    <name type="scientific">Plasmodiophora brassicae</name>
    <name type="common">Clubroot disease agent</name>
    <dbReference type="NCBI Taxonomy" id="37360"/>
    <lineage>
        <taxon>Eukaryota</taxon>
        <taxon>Sar</taxon>
        <taxon>Rhizaria</taxon>
        <taxon>Endomyxa</taxon>
        <taxon>Phytomyxea</taxon>
        <taxon>Plasmodiophorida</taxon>
        <taxon>Plasmodiophoridae</taxon>
        <taxon>Plasmodiophora</taxon>
    </lineage>
</organism>